<accession>A0A4V4GQ20</accession>
<comment type="similarity">
    <text evidence="6">Belongs to the BI1 family.</text>
</comment>
<dbReference type="GO" id="GO:0005886">
    <property type="term" value="C:plasma membrane"/>
    <property type="evidence" value="ECO:0007669"/>
    <property type="project" value="UniProtKB-SubCell"/>
</dbReference>
<dbReference type="OrthoDB" id="9813298at2"/>
<evidence type="ECO:0000256" key="2">
    <source>
        <dbReference type="ARBA" id="ARBA00022475"/>
    </source>
</evidence>
<comment type="subcellular location">
    <subcellularLocation>
        <location evidence="1">Cell membrane</location>
        <topology evidence="1">Multi-pass membrane protein</topology>
    </subcellularLocation>
</comment>
<name>A0A4V4GQ20_9BURK</name>
<evidence type="ECO:0000313" key="8">
    <source>
        <dbReference type="Proteomes" id="UP000308917"/>
    </source>
</evidence>
<dbReference type="Proteomes" id="UP000308917">
    <property type="component" value="Unassembled WGS sequence"/>
</dbReference>
<dbReference type="AlphaFoldDB" id="A0A4V4GQ20"/>
<dbReference type="PANTHER" id="PTHR23291:SF115">
    <property type="entry name" value="MODULATOR OF FTSH PROTEASE YCCA"/>
    <property type="match status" value="1"/>
</dbReference>
<keyword evidence="5 6" id="KW-0472">Membrane</keyword>
<dbReference type="PANTHER" id="PTHR23291">
    <property type="entry name" value="BAX INHIBITOR-RELATED"/>
    <property type="match status" value="1"/>
</dbReference>
<evidence type="ECO:0000313" key="7">
    <source>
        <dbReference type="EMBL" id="THT96065.1"/>
    </source>
</evidence>
<protein>
    <submittedName>
        <fullName evidence="7">BAX inhibitor (BI)-1/YccA family protein</fullName>
    </submittedName>
</protein>
<evidence type="ECO:0000256" key="4">
    <source>
        <dbReference type="ARBA" id="ARBA00022989"/>
    </source>
</evidence>
<feature type="transmembrane region" description="Helical" evidence="6">
    <location>
        <begin position="147"/>
        <end position="165"/>
    </location>
</feature>
<dbReference type="InterPro" id="IPR006214">
    <property type="entry name" value="Bax_inhibitor_1-related"/>
</dbReference>
<comment type="caution">
    <text evidence="7">The sequence shown here is derived from an EMBL/GenBank/DDBJ whole genome shotgun (WGS) entry which is preliminary data.</text>
</comment>
<keyword evidence="2" id="KW-1003">Cell membrane</keyword>
<keyword evidence="4 6" id="KW-1133">Transmembrane helix</keyword>
<gene>
    <name evidence="7" type="ORF">E9531_16785</name>
</gene>
<feature type="transmembrane region" description="Helical" evidence="6">
    <location>
        <begin position="86"/>
        <end position="109"/>
    </location>
</feature>
<proteinExistence type="inferred from homology"/>
<organism evidence="7 8">
    <name type="scientific">Lampropedia puyangensis</name>
    <dbReference type="NCBI Taxonomy" id="1330072"/>
    <lineage>
        <taxon>Bacteria</taxon>
        <taxon>Pseudomonadati</taxon>
        <taxon>Pseudomonadota</taxon>
        <taxon>Betaproteobacteria</taxon>
        <taxon>Burkholderiales</taxon>
        <taxon>Comamonadaceae</taxon>
        <taxon>Lampropedia</taxon>
    </lineage>
</organism>
<evidence type="ECO:0000256" key="5">
    <source>
        <dbReference type="ARBA" id="ARBA00023136"/>
    </source>
</evidence>
<feature type="transmembrane region" description="Helical" evidence="6">
    <location>
        <begin position="171"/>
        <end position="189"/>
    </location>
</feature>
<keyword evidence="3 6" id="KW-0812">Transmembrane</keyword>
<reference evidence="7 8" key="1">
    <citation type="journal article" date="2015" name="Antonie Van Leeuwenhoek">
        <title>Lampropedia puyangensis sp. nov., isolated from symptomatic bark of Populus ? euramericana canker and emended description of Lampropedia hyalina (Ehrenberg 1832) Lee et al. 2004.</title>
        <authorList>
            <person name="Li Y."/>
            <person name="Wang T."/>
            <person name="Piao C.G."/>
            <person name="Wang L.F."/>
            <person name="Tian G.Z."/>
            <person name="Zhu T.H."/>
            <person name="Guo M.W."/>
        </authorList>
    </citation>
    <scope>NUCLEOTIDE SEQUENCE [LARGE SCALE GENOMIC DNA]</scope>
    <source>
        <strain evidence="7 8">2-bin</strain>
    </source>
</reference>
<evidence type="ECO:0000256" key="1">
    <source>
        <dbReference type="ARBA" id="ARBA00004651"/>
    </source>
</evidence>
<feature type="transmembrane region" description="Helical" evidence="6">
    <location>
        <begin position="53"/>
        <end position="74"/>
    </location>
</feature>
<sequence>MNQPFGMPNSQVEYGAVTQVRNRVLRNTYWLLALSMIPTILGAYVGIATGMATALSGITGLIVFFAGAFGFMYAIEKTKNSGMGVVLLLAFTFFMGVMLSRLVGVILGMGNGTQLVMTAFAGTAAVFATMATVATTTKRDFSGAGKWLMVGMIVILVTGLLNAFVFQSTAMMAALSAAAIALFSFWLMYDIKRIVDGGETNYISATLSLYLSVFNIFQNLLVLLGVFGGDD</sequence>
<feature type="transmembrane region" description="Helical" evidence="6">
    <location>
        <begin position="115"/>
        <end position="135"/>
    </location>
</feature>
<feature type="transmembrane region" description="Helical" evidence="6">
    <location>
        <begin position="201"/>
        <end position="227"/>
    </location>
</feature>
<evidence type="ECO:0000256" key="3">
    <source>
        <dbReference type="ARBA" id="ARBA00022692"/>
    </source>
</evidence>
<feature type="transmembrane region" description="Helical" evidence="6">
    <location>
        <begin position="29"/>
        <end position="47"/>
    </location>
</feature>
<keyword evidence="8" id="KW-1185">Reference proteome</keyword>
<dbReference type="Pfam" id="PF01027">
    <property type="entry name" value="Bax1-I"/>
    <property type="match status" value="1"/>
</dbReference>
<evidence type="ECO:0000256" key="6">
    <source>
        <dbReference type="RuleBase" id="RU004379"/>
    </source>
</evidence>
<dbReference type="RefSeq" id="WP_136574926.1">
    <property type="nucleotide sequence ID" value="NZ_STFG01000035.1"/>
</dbReference>
<dbReference type="EMBL" id="STFG01000035">
    <property type="protein sequence ID" value="THT96065.1"/>
    <property type="molecule type" value="Genomic_DNA"/>
</dbReference>